<proteinExistence type="predicted"/>
<protein>
    <submittedName>
        <fullName evidence="1">Uncharacterized protein</fullName>
    </submittedName>
</protein>
<comment type="caution">
    <text evidence="1">The sequence shown here is derived from an EMBL/GenBank/DDBJ whole genome shotgun (WGS) entry which is preliminary data.</text>
</comment>
<dbReference type="AlphaFoldDB" id="A0A9Q0GLN8"/>
<dbReference type="Proteomes" id="UP001141806">
    <property type="component" value="Unassembled WGS sequence"/>
</dbReference>
<name>A0A9Q0GLN8_9MAGN</name>
<reference evidence="1" key="1">
    <citation type="journal article" date="2023" name="Plant J.">
        <title>The genome of the king protea, Protea cynaroides.</title>
        <authorList>
            <person name="Chang J."/>
            <person name="Duong T.A."/>
            <person name="Schoeman C."/>
            <person name="Ma X."/>
            <person name="Roodt D."/>
            <person name="Barker N."/>
            <person name="Li Z."/>
            <person name="Van de Peer Y."/>
            <person name="Mizrachi E."/>
        </authorList>
    </citation>
    <scope>NUCLEOTIDE SEQUENCE</scope>
    <source>
        <tissue evidence="1">Young leaves</tissue>
    </source>
</reference>
<dbReference type="EMBL" id="JAMYWD010000623">
    <property type="protein sequence ID" value="KAJ4948031.1"/>
    <property type="molecule type" value="Genomic_DNA"/>
</dbReference>
<sequence length="70" mass="8035">MKSLLPLASLLWRARGFRHSAIFVWSARSEDAVSRCGSVVLSVSLLWIQQVIWWMPDLLSLSTYQKVSAW</sequence>
<accession>A0A9Q0GLN8</accession>
<gene>
    <name evidence="1" type="ORF">NE237_016316</name>
</gene>
<evidence type="ECO:0000313" key="2">
    <source>
        <dbReference type="Proteomes" id="UP001141806"/>
    </source>
</evidence>
<keyword evidence="2" id="KW-1185">Reference proteome</keyword>
<evidence type="ECO:0000313" key="1">
    <source>
        <dbReference type="EMBL" id="KAJ4948031.1"/>
    </source>
</evidence>
<organism evidence="1 2">
    <name type="scientific">Protea cynaroides</name>
    <dbReference type="NCBI Taxonomy" id="273540"/>
    <lineage>
        <taxon>Eukaryota</taxon>
        <taxon>Viridiplantae</taxon>
        <taxon>Streptophyta</taxon>
        <taxon>Embryophyta</taxon>
        <taxon>Tracheophyta</taxon>
        <taxon>Spermatophyta</taxon>
        <taxon>Magnoliopsida</taxon>
        <taxon>Proteales</taxon>
        <taxon>Proteaceae</taxon>
        <taxon>Protea</taxon>
    </lineage>
</organism>